<reference evidence="6" key="1">
    <citation type="submission" date="2022-11" db="EMBL/GenBank/DDBJ databases">
        <authorList>
            <person name="Petersen C."/>
        </authorList>
    </citation>
    <scope>NUCLEOTIDE SEQUENCE</scope>
    <source>
        <strain evidence="6">IBT 30069</strain>
    </source>
</reference>
<evidence type="ECO:0000256" key="3">
    <source>
        <dbReference type="ARBA" id="ARBA00022833"/>
    </source>
</evidence>
<gene>
    <name evidence="6" type="ORF">N7456_006031</name>
</gene>
<dbReference type="InterPro" id="IPR006913">
    <property type="entry name" value="CENP-V/GFA"/>
</dbReference>
<organism evidence="6 7">
    <name type="scientific">Penicillium angulare</name>
    <dbReference type="NCBI Taxonomy" id="116970"/>
    <lineage>
        <taxon>Eukaryota</taxon>
        <taxon>Fungi</taxon>
        <taxon>Dikarya</taxon>
        <taxon>Ascomycota</taxon>
        <taxon>Pezizomycotina</taxon>
        <taxon>Eurotiomycetes</taxon>
        <taxon>Eurotiomycetidae</taxon>
        <taxon>Eurotiales</taxon>
        <taxon>Aspergillaceae</taxon>
        <taxon>Penicillium</taxon>
    </lineage>
</organism>
<dbReference type="InterPro" id="IPR011057">
    <property type="entry name" value="Mss4-like_sf"/>
</dbReference>
<dbReference type="AlphaFoldDB" id="A0A9W9FZM1"/>
<evidence type="ECO:0000259" key="5">
    <source>
        <dbReference type="PROSITE" id="PS51891"/>
    </source>
</evidence>
<dbReference type="PANTHER" id="PTHR33337:SF39">
    <property type="entry name" value="DUF636 DOMAIN PROTEIN (AFU_ORTHOLOGUE AFUA_6G11530)"/>
    <property type="match status" value="1"/>
</dbReference>
<reference evidence="6" key="2">
    <citation type="journal article" date="2023" name="IMA Fungus">
        <title>Comparative genomic study of the Penicillium genus elucidates a diverse pangenome and 15 lateral gene transfer events.</title>
        <authorList>
            <person name="Petersen C."/>
            <person name="Sorensen T."/>
            <person name="Nielsen M.R."/>
            <person name="Sondergaard T.E."/>
            <person name="Sorensen J.L."/>
            <person name="Fitzpatrick D.A."/>
            <person name="Frisvad J.C."/>
            <person name="Nielsen K.L."/>
        </authorList>
    </citation>
    <scope>NUCLEOTIDE SEQUENCE</scope>
    <source>
        <strain evidence="6">IBT 30069</strain>
    </source>
</reference>
<dbReference type="OrthoDB" id="406544at2759"/>
<keyword evidence="4" id="KW-0456">Lyase</keyword>
<dbReference type="Proteomes" id="UP001149165">
    <property type="component" value="Unassembled WGS sequence"/>
</dbReference>
<keyword evidence="2" id="KW-0479">Metal-binding</keyword>
<evidence type="ECO:0000313" key="6">
    <source>
        <dbReference type="EMBL" id="KAJ5109356.1"/>
    </source>
</evidence>
<evidence type="ECO:0000256" key="2">
    <source>
        <dbReference type="ARBA" id="ARBA00022723"/>
    </source>
</evidence>
<feature type="domain" description="CENP-V/GFA" evidence="5">
    <location>
        <begin position="2"/>
        <end position="111"/>
    </location>
</feature>
<comment type="similarity">
    <text evidence="1">Belongs to the Gfa family.</text>
</comment>
<dbReference type="GO" id="GO:0046872">
    <property type="term" value="F:metal ion binding"/>
    <property type="evidence" value="ECO:0007669"/>
    <property type="project" value="UniProtKB-KW"/>
</dbReference>
<dbReference type="EMBL" id="JAPQKH010000003">
    <property type="protein sequence ID" value="KAJ5109356.1"/>
    <property type="molecule type" value="Genomic_DNA"/>
</dbReference>
<keyword evidence="7" id="KW-1185">Reference proteome</keyword>
<protein>
    <submittedName>
        <fullName evidence="6">Glutathione-dependent formaldehyde-activating enzyme/centromere protein V</fullName>
    </submittedName>
</protein>
<evidence type="ECO:0000256" key="4">
    <source>
        <dbReference type="ARBA" id="ARBA00023239"/>
    </source>
</evidence>
<dbReference type="GO" id="GO:0016846">
    <property type="term" value="F:carbon-sulfur lyase activity"/>
    <property type="evidence" value="ECO:0007669"/>
    <property type="project" value="InterPro"/>
</dbReference>
<sequence>MIPGSCLCGKIQYELSGEPVNAVMCFCNNCRKTTGSLGMANSWYTKQNFKFTKGADDIRTYEDHATDSGATVERSFCPNCGSPLVAMNAKYPDLVIVTYGTMELGEGQTWKPGMEFFCKRKIEWLGTPAETRKFHEL</sequence>
<dbReference type="Pfam" id="PF04828">
    <property type="entry name" value="GFA"/>
    <property type="match status" value="1"/>
</dbReference>
<name>A0A9W9FZM1_9EURO</name>
<accession>A0A9W9FZM1</accession>
<evidence type="ECO:0000256" key="1">
    <source>
        <dbReference type="ARBA" id="ARBA00005495"/>
    </source>
</evidence>
<evidence type="ECO:0000313" key="7">
    <source>
        <dbReference type="Proteomes" id="UP001149165"/>
    </source>
</evidence>
<comment type="caution">
    <text evidence="6">The sequence shown here is derived from an EMBL/GenBank/DDBJ whole genome shotgun (WGS) entry which is preliminary data.</text>
</comment>
<dbReference type="Gene3D" id="3.90.1590.10">
    <property type="entry name" value="glutathione-dependent formaldehyde- activating enzyme (gfa)"/>
    <property type="match status" value="1"/>
</dbReference>
<keyword evidence="3" id="KW-0862">Zinc</keyword>
<dbReference type="PROSITE" id="PS51891">
    <property type="entry name" value="CENP_V_GFA"/>
    <property type="match status" value="1"/>
</dbReference>
<proteinExistence type="inferred from homology"/>
<dbReference type="PANTHER" id="PTHR33337">
    <property type="entry name" value="GFA DOMAIN-CONTAINING PROTEIN"/>
    <property type="match status" value="1"/>
</dbReference>
<dbReference type="SUPFAM" id="SSF51316">
    <property type="entry name" value="Mss4-like"/>
    <property type="match status" value="1"/>
</dbReference>